<feature type="compositionally biased region" description="Basic and acidic residues" evidence="1">
    <location>
        <begin position="161"/>
        <end position="176"/>
    </location>
</feature>
<gene>
    <name evidence="2" type="ORF">RHGRI_007369</name>
</gene>
<reference evidence="2" key="1">
    <citation type="submission" date="2020-08" db="EMBL/GenBank/DDBJ databases">
        <title>Plant Genome Project.</title>
        <authorList>
            <person name="Zhang R.-G."/>
        </authorList>
    </citation>
    <scope>NUCLEOTIDE SEQUENCE</scope>
    <source>
        <strain evidence="2">WSP0</strain>
        <tissue evidence="2">Leaf</tissue>
    </source>
</reference>
<accession>A0AAV6KXV5</accession>
<organism evidence="2 3">
    <name type="scientific">Rhododendron griersonianum</name>
    <dbReference type="NCBI Taxonomy" id="479676"/>
    <lineage>
        <taxon>Eukaryota</taxon>
        <taxon>Viridiplantae</taxon>
        <taxon>Streptophyta</taxon>
        <taxon>Embryophyta</taxon>
        <taxon>Tracheophyta</taxon>
        <taxon>Spermatophyta</taxon>
        <taxon>Magnoliopsida</taxon>
        <taxon>eudicotyledons</taxon>
        <taxon>Gunneridae</taxon>
        <taxon>Pentapetalae</taxon>
        <taxon>asterids</taxon>
        <taxon>Ericales</taxon>
        <taxon>Ericaceae</taxon>
        <taxon>Ericoideae</taxon>
        <taxon>Rhodoreae</taxon>
        <taxon>Rhododendron</taxon>
    </lineage>
</organism>
<evidence type="ECO:0000256" key="1">
    <source>
        <dbReference type="SAM" id="MobiDB-lite"/>
    </source>
</evidence>
<evidence type="ECO:0008006" key="4">
    <source>
        <dbReference type="Google" id="ProtNLM"/>
    </source>
</evidence>
<dbReference type="EMBL" id="JACTNZ010000003">
    <property type="protein sequence ID" value="KAG5557084.1"/>
    <property type="molecule type" value="Genomic_DNA"/>
</dbReference>
<protein>
    <recommendedName>
        <fullName evidence="4">ENAM</fullName>
    </recommendedName>
</protein>
<feature type="compositionally biased region" description="Polar residues" evidence="1">
    <location>
        <begin position="179"/>
        <end position="190"/>
    </location>
</feature>
<sequence>MLKQMENWSPVQNNSQTPSSKGEERERVSTSKNRSTLGKELMGAEEAPKSWYEPVRRPNFEDKTPFVKQNDVPKTQGMFRNEPHTDSLFKPTFEGQERETKSKKGYYMYDEQDYAYNYRYPEEGIGMRGFKEAPEIPRQTDIPGAKKSYTNLLFEPSYGRWEEEPRRTQYRNEERYVPLQNSDRYFQPQSGPGDGPYTGYPRGENLREPHWDSSHN</sequence>
<dbReference type="AlphaFoldDB" id="A0AAV6KXV5"/>
<feature type="compositionally biased region" description="Basic and acidic residues" evidence="1">
    <location>
        <begin position="204"/>
        <end position="216"/>
    </location>
</feature>
<feature type="compositionally biased region" description="Polar residues" evidence="1">
    <location>
        <begin position="1"/>
        <end position="20"/>
    </location>
</feature>
<comment type="caution">
    <text evidence="2">The sequence shown here is derived from an EMBL/GenBank/DDBJ whole genome shotgun (WGS) entry which is preliminary data.</text>
</comment>
<keyword evidence="3" id="KW-1185">Reference proteome</keyword>
<proteinExistence type="predicted"/>
<evidence type="ECO:0000313" key="2">
    <source>
        <dbReference type="EMBL" id="KAG5557084.1"/>
    </source>
</evidence>
<evidence type="ECO:0000313" key="3">
    <source>
        <dbReference type="Proteomes" id="UP000823749"/>
    </source>
</evidence>
<dbReference type="Proteomes" id="UP000823749">
    <property type="component" value="Chromosome 3"/>
</dbReference>
<feature type="region of interest" description="Disordered" evidence="1">
    <location>
        <begin position="1"/>
        <end position="101"/>
    </location>
</feature>
<feature type="region of interest" description="Disordered" evidence="1">
    <location>
        <begin position="161"/>
        <end position="216"/>
    </location>
</feature>
<name>A0AAV6KXV5_9ERIC</name>
<feature type="compositionally biased region" description="Basic and acidic residues" evidence="1">
    <location>
        <begin position="54"/>
        <end position="65"/>
    </location>
</feature>